<feature type="lipid moiety-binding region" description="S-diacylglycerol cysteine" evidence="3">
    <location>
        <position position="15"/>
    </location>
</feature>
<sequence length="186" mass="20763">MRTPVLLIALMLTACSGQPDYRAENQPPETVPHVDIERYQGLWYEIARYPNRFEDTPDYICTAVTAEYALREDGRIDVINTCRKDTPEGEVDVANGVARVVGGNGAKLKVKFAPAWVPFASGDYWVLDLTEDYSAALVGSPDGKYLWLLSRTPIIPAETGRRLMEAARARGYQTDPLQFTLQPPAR</sequence>
<reference evidence="5 6" key="1">
    <citation type="submission" date="2018-08" db="EMBL/GenBank/DDBJ databases">
        <title>Parvularcula sp. SM1705, isolated from surface water of the South Sea China.</title>
        <authorList>
            <person name="Sun L."/>
        </authorList>
    </citation>
    <scope>NUCLEOTIDE SEQUENCE [LARGE SCALE GENOMIC DNA]</scope>
    <source>
        <strain evidence="5 6">SM1705</strain>
    </source>
</reference>
<dbReference type="InterPro" id="IPR002446">
    <property type="entry name" value="Lipocalin_bac"/>
</dbReference>
<comment type="function">
    <text evidence="2">Involved in the storage or transport of lipids necessary for membrane maintenance under stressful conditions. Displays a binding preference for lysophospholipids.</text>
</comment>
<comment type="caution">
    <text evidence="5">The sequence shown here is derived from an EMBL/GenBank/DDBJ whole genome shotgun (WGS) entry which is preliminary data.</text>
</comment>
<dbReference type="GO" id="GO:0006950">
    <property type="term" value="P:response to stress"/>
    <property type="evidence" value="ECO:0007669"/>
    <property type="project" value="UniProtKB-ARBA"/>
</dbReference>
<keyword evidence="2" id="KW-0472">Membrane</keyword>
<evidence type="ECO:0000259" key="4">
    <source>
        <dbReference type="Pfam" id="PF08212"/>
    </source>
</evidence>
<evidence type="ECO:0000313" key="6">
    <source>
        <dbReference type="Proteomes" id="UP000264589"/>
    </source>
</evidence>
<name>A0A371RFF8_9PROT</name>
<keyword evidence="2" id="KW-0998">Cell outer membrane</keyword>
<dbReference type="CDD" id="cd19438">
    <property type="entry name" value="lipocalin_Blc-like"/>
    <property type="match status" value="1"/>
</dbReference>
<dbReference type="InterPro" id="IPR022272">
    <property type="entry name" value="Lipocalin_CS"/>
</dbReference>
<feature type="lipid moiety-binding region" description="N-palmitoyl cysteine" evidence="3">
    <location>
        <position position="15"/>
    </location>
</feature>
<dbReference type="SUPFAM" id="SSF50814">
    <property type="entry name" value="Lipocalins"/>
    <property type="match status" value="1"/>
</dbReference>
<dbReference type="InterPro" id="IPR000566">
    <property type="entry name" value="Lipocln_cytosolic_FA-bd_dom"/>
</dbReference>
<dbReference type="PROSITE" id="PS51257">
    <property type="entry name" value="PROKAR_LIPOPROTEIN"/>
    <property type="match status" value="1"/>
</dbReference>
<evidence type="ECO:0000256" key="2">
    <source>
        <dbReference type="PIRNR" id="PIRNR036893"/>
    </source>
</evidence>
<dbReference type="OrthoDB" id="594739at2"/>
<protein>
    <recommendedName>
        <fullName evidence="2">Outer membrane lipoprotein Blc</fullName>
    </recommendedName>
</protein>
<dbReference type="AlphaFoldDB" id="A0A371RFF8"/>
<accession>A0A371RFF8</accession>
<keyword evidence="6" id="KW-1185">Reference proteome</keyword>
<evidence type="ECO:0000313" key="5">
    <source>
        <dbReference type="EMBL" id="RFB04201.1"/>
    </source>
</evidence>
<dbReference type="PANTHER" id="PTHR10612:SF34">
    <property type="entry name" value="APOLIPOPROTEIN D"/>
    <property type="match status" value="1"/>
</dbReference>
<gene>
    <name evidence="5" type="ORF">DX908_02220</name>
</gene>
<dbReference type="Proteomes" id="UP000264589">
    <property type="component" value="Unassembled WGS sequence"/>
</dbReference>
<dbReference type="PROSITE" id="PS00213">
    <property type="entry name" value="LIPOCALIN"/>
    <property type="match status" value="1"/>
</dbReference>
<dbReference type="GO" id="GO:0008289">
    <property type="term" value="F:lipid binding"/>
    <property type="evidence" value="ECO:0007669"/>
    <property type="project" value="UniProtKB-UniRule"/>
</dbReference>
<keyword evidence="2 3" id="KW-0449">Lipoprotein</keyword>
<keyword evidence="3" id="KW-0564">Palmitate</keyword>
<comment type="subcellular location">
    <subcellularLocation>
        <location evidence="2">Cell outer membrane</location>
    </subcellularLocation>
</comment>
<dbReference type="InterPro" id="IPR022271">
    <property type="entry name" value="Lipocalin_ApoD"/>
</dbReference>
<dbReference type="InParanoid" id="A0A371RFF8"/>
<dbReference type="PIRSF" id="PIRSF036893">
    <property type="entry name" value="Lipocalin_ApoD"/>
    <property type="match status" value="1"/>
</dbReference>
<keyword evidence="2" id="KW-0446">Lipid-binding</keyword>
<dbReference type="PRINTS" id="PR01171">
    <property type="entry name" value="BCTLIPOCALIN"/>
</dbReference>
<dbReference type="Pfam" id="PF08212">
    <property type="entry name" value="Lipocalin_2"/>
    <property type="match status" value="1"/>
</dbReference>
<comment type="subunit">
    <text evidence="2">Homodimer.</text>
</comment>
<dbReference type="FunCoup" id="A0A371RFF8">
    <property type="interactions" value="175"/>
</dbReference>
<dbReference type="InterPro" id="IPR047202">
    <property type="entry name" value="Lipocalin_Blc-like_dom"/>
</dbReference>
<dbReference type="RefSeq" id="WP_116390829.1">
    <property type="nucleotide sequence ID" value="NZ_QUQO01000001.1"/>
</dbReference>
<dbReference type="InterPro" id="IPR012674">
    <property type="entry name" value="Calycin"/>
</dbReference>
<organism evidence="5 6">
    <name type="scientific">Parvularcula marina</name>
    <dbReference type="NCBI Taxonomy" id="2292771"/>
    <lineage>
        <taxon>Bacteria</taxon>
        <taxon>Pseudomonadati</taxon>
        <taxon>Pseudomonadota</taxon>
        <taxon>Alphaproteobacteria</taxon>
        <taxon>Parvularculales</taxon>
        <taxon>Parvularculaceae</taxon>
        <taxon>Parvularcula</taxon>
    </lineage>
</organism>
<proteinExistence type="inferred from homology"/>
<dbReference type="Gene3D" id="2.40.128.20">
    <property type="match status" value="1"/>
</dbReference>
<evidence type="ECO:0000256" key="1">
    <source>
        <dbReference type="ARBA" id="ARBA00006889"/>
    </source>
</evidence>
<dbReference type="PANTHER" id="PTHR10612">
    <property type="entry name" value="APOLIPOPROTEIN D"/>
    <property type="match status" value="1"/>
</dbReference>
<dbReference type="GO" id="GO:0009279">
    <property type="term" value="C:cell outer membrane"/>
    <property type="evidence" value="ECO:0007669"/>
    <property type="project" value="UniProtKB-SubCell"/>
</dbReference>
<dbReference type="EMBL" id="QUQO01000001">
    <property type="protein sequence ID" value="RFB04201.1"/>
    <property type="molecule type" value="Genomic_DNA"/>
</dbReference>
<comment type="similarity">
    <text evidence="1 2">Belongs to the calycin superfamily. Lipocalin family.</text>
</comment>
<feature type="domain" description="Lipocalin/cytosolic fatty-acid binding" evidence="4">
    <location>
        <begin position="34"/>
        <end position="181"/>
    </location>
</feature>
<evidence type="ECO:0000256" key="3">
    <source>
        <dbReference type="PIRSR" id="PIRSR036893-52"/>
    </source>
</evidence>